<dbReference type="RefSeq" id="WP_079700574.1">
    <property type="nucleotide sequence ID" value="NZ_FUYR01000001.1"/>
</dbReference>
<dbReference type="STRING" id="572036.SAMN05661099_0056"/>
<evidence type="ECO:0000313" key="3">
    <source>
        <dbReference type="Proteomes" id="UP000189981"/>
    </source>
</evidence>
<keyword evidence="3" id="KW-1185">Reference proteome</keyword>
<gene>
    <name evidence="2" type="ORF">SAMN05661099_0056</name>
</gene>
<organism evidence="2 3">
    <name type="scientific">Daejeonella lutea</name>
    <dbReference type="NCBI Taxonomy" id="572036"/>
    <lineage>
        <taxon>Bacteria</taxon>
        <taxon>Pseudomonadati</taxon>
        <taxon>Bacteroidota</taxon>
        <taxon>Sphingobacteriia</taxon>
        <taxon>Sphingobacteriales</taxon>
        <taxon>Sphingobacteriaceae</taxon>
        <taxon>Daejeonella</taxon>
    </lineage>
</organism>
<dbReference type="InterPro" id="IPR046232">
    <property type="entry name" value="DUF6265"/>
</dbReference>
<dbReference type="AlphaFoldDB" id="A0A1T4ZXM7"/>
<feature type="domain" description="DUF6265" evidence="1">
    <location>
        <begin position="31"/>
        <end position="140"/>
    </location>
</feature>
<dbReference type="Pfam" id="PF19780">
    <property type="entry name" value="DUF6265"/>
    <property type="match status" value="1"/>
</dbReference>
<evidence type="ECO:0000259" key="1">
    <source>
        <dbReference type="Pfam" id="PF19780"/>
    </source>
</evidence>
<accession>A0A1T4ZXM7</accession>
<dbReference type="OrthoDB" id="5382295at2"/>
<sequence>MKIKFFLSTCIAFSLASSMGTRGNFQTHEAEWLIGTWENKTSRGSMYESWKKVSNSELAGKSYMIRERDTVVFENIQLVRKSNLLIYIPTVNGQNNNQPVSFPMISNSDNKVVFENKNHDFPQLISYTRISKDSLIAEISGISKGVVKRQAFPMKRIR</sequence>
<proteinExistence type="predicted"/>
<dbReference type="EMBL" id="FUYR01000001">
    <property type="protein sequence ID" value="SKB27452.1"/>
    <property type="molecule type" value="Genomic_DNA"/>
</dbReference>
<evidence type="ECO:0000313" key="2">
    <source>
        <dbReference type="EMBL" id="SKB27452.1"/>
    </source>
</evidence>
<protein>
    <recommendedName>
        <fullName evidence="1">DUF6265 domain-containing protein</fullName>
    </recommendedName>
</protein>
<reference evidence="3" key="1">
    <citation type="submission" date="2017-02" db="EMBL/GenBank/DDBJ databases">
        <authorList>
            <person name="Varghese N."/>
            <person name="Submissions S."/>
        </authorList>
    </citation>
    <scope>NUCLEOTIDE SEQUENCE [LARGE SCALE GENOMIC DNA]</scope>
    <source>
        <strain evidence="3">DSM 22385</strain>
    </source>
</reference>
<name>A0A1T4ZXM7_9SPHI</name>
<dbReference type="Proteomes" id="UP000189981">
    <property type="component" value="Unassembled WGS sequence"/>
</dbReference>